<dbReference type="PANTHER" id="PTHR13594">
    <property type="entry name" value="CENTRIOLAR COILED-COIL PROTEIN OF 110 KDA"/>
    <property type="match status" value="1"/>
</dbReference>
<proteinExistence type="predicted"/>
<feature type="compositionally biased region" description="Polar residues" evidence="1">
    <location>
        <begin position="507"/>
        <end position="525"/>
    </location>
</feature>
<dbReference type="STRING" id="6337.A0A0V0YCX4"/>
<organism evidence="2 3">
    <name type="scientific">Trichinella pseudospiralis</name>
    <name type="common">Parasitic roundworm</name>
    <dbReference type="NCBI Taxonomy" id="6337"/>
    <lineage>
        <taxon>Eukaryota</taxon>
        <taxon>Metazoa</taxon>
        <taxon>Ecdysozoa</taxon>
        <taxon>Nematoda</taxon>
        <taxon>Enoplea</taxon>
        <taxon>Dorylaimia</taxon>
        <taxon>Trichinellida</taxon>
        <taxon>Trichinellidae</taxon>
        <taxon>Trichinella</taxon>
    </lineage>
</organism>
<evidence type="ECO:0000256" key="1">
    <source>
        <dbReference type="SAM" id="MobiDB-lite"/>
    </source>
</evidence>
<name>A0A0V0YCX4_TRIPS</name>
<feature type="region of interest" description="Disordered" evidence="1">
    <location>
        <begin position="504"/>
        <end position="539"/>
    </location>
</feature>
<dbReference type="GO" id="GO:0032465">
    <property type="term" value="P:regulation of cytokinesis"/>
    <property type="evidence" value="ECO:0007669"/>
    <property type="project" value="InterPro"/>
</dbReference>
<dbReference type="GO" id="GO:0032053">
    <property type="term" value="P:ciliary basal body organization"/>
    <property type="evidence" value="ECO:0007669"/>
    <property type="project" value="TreeGrafter"/>
</dbReference>
<dbReference type="GO" id="GO:0007099">
    <property type="term" value="P:centriole replication"/>
    <property type="evidence" value="ECO:0007669"/>
    <property type="project" value="InterPro"/>
</dbReference>
<dbReference type="InterPro" id="IPR033207">
    <property type="entry name" value="CCP110"/>
</dbReference>
<comment type="caution">
    <text evidence="2">The sequence shown here is derived from an EMBL/GenBank/DDBJ whole genome shotgun (WGS) entry which is preliminary data.</text>
</comment>
<dbReference type="AlphaFoldDB" id="A0A0V0YCX4"/>
<dbReference type="PANTHER" id="PTHR13594:SF1">
    <property type="entry name" value="CENTRIOLAR COILED-COIL PROTEIN OF 110 KDA"/>
    <property type="match status" value="1"/>
</dbReference>
<sequence length="539" mass="60446">MPSNSNVPCFVTSTAVTELSTKKPLSGAAPYSNGNDDRMAASTSSSTCDECCSDACSLAYSTDLRSYINSCPNSQFTSTTSDGESTLNNNDLMSDVAASSTTAPCENAESDQSKSKLVRSLTFTINTTNPYLKSLDSQLQSNFNSVGKSASNSHSAMNLANYSISDVFRRSNTAVAQSPVVSDGITRILQKYGEEFGETLIDYDLIKEQILSLNEMRCMLKEYHRLQLDELKLRQARELQTIETQLSLMENLLNKINLHSSNGEQQIFINQLCETASNDSYYVSLSPTKTLKPRPSLTSEGKSFCHLHQDCLPENVTREFLDNYSSGVKEFSKLTLYPFKVKEKLLALVKGFFIRRLMRTNYVKSLLTAIRDTTAQIDALNKENLLTESDSNFKRSLFYQLQFERFTFYRVFFEISTSERMKIIARDRIRDMAKINTDVVKRNPEPSFKNPKISSATLKRLARKGNANSQTPSVCSSNSRHLISGKVCGRTGWYSQSADDLRKKISKSNGGDSVSMLSIASSRQSKTPHKQKNDRRPWR</sequence>
<dbReference type="Proteomes" id="UP000054815">
    <property type="component" value="Unassembled WGS sequence"/>
</dbReference>
<evidence type="ECO:0000313" key="2">
    <source>
        <dbReference type="EMBL" id="KRX97593.1"/>
    </source>
</evidence>
<accession>A0A0V0YCX4</accession>
<evidence type="ECO:0000313" key="3">
    <source>
        <dbReference type="Proteomes" id="UP000054815"/>
    </source>
</evidence>
<protein>
    <submittedName>
        <fullName evidence="2">Centriolar coiled-coil protein</fullName>
    </submittedName>
</protein>
<dbReference type="EMBL" id="JYDU01000030">
    <property type="protein sequence ID" value="KRX97593.1"/>
    <property type="molecule type" value="Genomic_DNA"/>
</dbReference>
<reference evidence="2 3" key="1">
    <citation type="submission" date="2015-01" db="EMBL/GenBank/DDBJ databases">
        <title>Evolution of Trichinella species and genotypes.</title>
        <authorList>
            <person name="Korhonen P.K."/>
            <person name="Edoardo P."/>
            <person name="Giuseppe L.R."/>
            <person name="Gasser R.B."/>
        </authorList>
    </citation>
    <scope>NUCLEOTIDE SEQUENCE [LARGE SCALE GENOMIC DNA]</scope>
    <source>
        <strain evidence="2">ISS141</strain>
    </source>
</reference>
<gene>
    <name evidence="2" type="primary">CCP110</name>
    <name evidence="2" type="ORF">T4E_5257</name>
</gene>
<dbReference type="GO" id="GO:1903723">
    <property type="term" value="P:negative regulation of centriole elongation"/>
    <property type="evidence" value="ECO:0007669"/>
    <property type="project" value="TreeGrafter"/>
</dbReference>
<dbReference type="GO" id="GO:0005814">
    <property type="term" value="C:centriole"/>
    <property type="evidence" value="ECO:0007669"/>
    <property type="project" value="InterPro"/>
</dbReference>